<sequence>MSLLSQTTSPFEQICVALDLETTGLDENRDTIIEVGAVKFQGEEIIDTFQTFVNPGRNIPEFIQRLT</sequence>
<gene>
    <name evidence="2" type="ORF">METZ01_LOCUS339010</name>
</gene>
<feature type="domain" description="Exonuclease" evidence="1">
    <location>
        <begin position="16"/>
        <end position="67"/>
    </location>
</feature>
<accession>A0A382QL19</accession>
<name>A0A382QL19_9ZZZZ</name>
<dbReference type="Pfam" id="PF00929">
    <property type="entry name" value="RNase_T"/>
    <property type="match status" value="1"/>
</dbReference>
<dbReference type="CDD" id="cd06127">
    <property type="entry name" value="DEDDh"/>
    <property type="match status" value="1"/>
</dbReference>
<feature type="non-terminal residue" evidence="2">
    <location>
        <position position="67"/>
    </location>
</feature>
<organism evidence="2">
    <name type="scientific">marine metagenome</name>
    <dbReference type="NCBI Taxonomy" id="408172"/>
    <lineage>
        <taxon>unclassified sequences</taxon>
        <taxon>metagenomes</taxon>
        <taxon>ecological metagenomes</taxon>
    </lineage>
</organism>
<evidence type="ECO:0000313" key="2">
    <source>
        <dbReference type="EMBL" id="SVC86156.1"/>
    </source>
</evidence>
<reference evidence="2" key="1">
    <citation type="submission" date="2018-05" db="EMBL/GenBank/DDBJ databases">
        <authorList>
            <person name="Lanie J.A."/>
            <person name="Ng W.-L."/>
            <person name="Kazmierczak K.M."/>
            <person name="Andrzejewski T.M."/>
            <person name="Davidsen T.M."/>
            <person name="Wayne K.J."/>
            <person name="Tettelin H."/>
            <person name="Glass J.I."/>
            <person name="Rusch D."/>
            <person name="Podicherti R."/>
            <person name="Tsui H.-C.T."/>
            <person name="Winkler M.E."/>
        </authorList>
    </citation>
    <scope>NUCLEOTIDE SEQUENCE</scope>
</reference>
<dbReference type="SUPFAM" id="SSF53098">
    <property type="entry name" value="Ribonuclease H-like"/>
    <property type="match status" value="1"/>
</dbReference>
<dbReference type="GO" id="GO:0003676">
    <property type="term" value="F:nucleic acid binding"/>
    <property type="evidence" value="ECO:0007669"/>
    <property type="project" value="InterPro"/>
</dbReference>
<dbReference type="InterPro" id="IPR012337">
    <property type="entry name" value="RNaseH-like_sf"/>
</dbReference>
<dbReference type="InterPro" id="IPR036397">
    <property type="entry name" value="RNaseH_sf"/>
</dbReference>
<protein>
    <recommendedName>
        <fullName evidence="1">Exonuclease domain-containing protein</fullName>
    </recommendedName>
</protein>
<evidence type="ECO:0000259" key="1">
    <source>
        <dbReference type="Pfam" id="PF00929"/>
    </source>
</evidence>
<dbReference type="EMBL" id="UINC01115261">
    <property type="protein sequence ID" value="SVC86156.1"/>
    <property type="molecule type" value="Genomic_DNA"/>
</dbReference>
<proteinExistence type="predicted"/>
<dbReference type="Gene3D" id="3.30.420.10">
    <property type="entry name" value="Ribonuclease H-like superfamily/Ribonuclease H"/>
    <property type="match status" value="1"/>
</dbReference>
<dbReference type="AlphaFoldDB" id="A0A382QL19"/>
<dbReference type="InterPro" id="IPR013520">
    <property type="entry name" value="Ribonucl_H"/>
</dbReference>